<evidence type="ECO:0000313" key="2">
    <source>
        <dbReference type="EMBL" id="QOT77916.1"/>
    </source>
</evidence>
<gene>
    <name evidence="2" type="ORF">F7R26_007815</name>
</gene>
<sequence length="88" mass="9606">MNRFHASNIRAKVIAQPTPPIAAGLARSFGVLNAHKPGHDPCRHRRNRRPGWARHVGNLSQPDERGTNGVVYVADSGNSKIRKPAPTP</sequence>
<feature type="region of interest" description="Disordered" evidence="1">
    <location>
        <begin position="35"/>
        <end position="88"/>
    </location>
</feature>
<dbReference type="GeneID" id="98400808"/>
<evidence type="ECO:0000313" key="3">
    <source>
        <dbReference type="Proteomes" id="UP000397656"/>
    </source>
</evidence>
<proteinExistence type="predicted"/>
<evidence type="ECO:0000256" key="1">
    <source>
        <dbReference type="SAM" id="MobiDB-lite"/>
    </source>
</evidence>
<dbReference type="Proteomes" id="UP000397656">
    <property type="component" value="Chromosome 1"/>
</dbReference>
<dbReference type="RefSeq" id="WP_150990553.1">
    <property type="nucleotide sequence ID" value="NZ_CP062803.1"/>
</dbReference>
<accession>A0A643FNS0</accession>
<reference evidence="2 3" key="1">
    <citation type="submission" date="2020-10" db="EMBL/GenBank/DDBJ databases">
        <title>Complete genome sequence of Cupriavidus basilensis CCUG 49340T.</title>
        <authorList>
            <person name="Salva-Serra F."/>
            <person name="Donoso R.A."/>
            <person name="Cho K.H."/>
            <person name="Yoo J.A."/>
            <person name="Lee K."/>
            <person name="Yoon S.-H."/>
            <person name="Perez-Pantoja D."/>
            <person name="Moore E.R.B."/>
        </authorList>
    </citation>
    <scope>NUCLEOTIDE SEQUENCE [LARGE SCALE GENOMIC DNA]</scope>
    <source>
        <strain evidence="3">CCUG 49340</strain>
    </source>
</reference>
<name>A0A643FNS0_9BURK</name>
<dbReference type="EMBL" id="CP062803">
    <property type="protein sequence ID" value="QOT77916.1"/>
    <property type="molecule type" value="Genomic_DNA"/>
</dbReference>
<organism evidence="2 3">
    <name type="scientific">Cupriavidus basilensis</name>
    <dbReference type="NCBI Taxonomy" id="68895"/>
    <lineage>
        <taxon>Bacteria</taxon>
        <taxon>Pseudomonadati</taxon>
        <taxon>Pseudomonadota</taxon>
        <taxon>Betaproteobacteria</taxon>
        <taxon>Burkholderiales</taxon>
        <taxon>Burkholderiaceae</taxon>
        <taxon>Cupriavidus</taxon>
    </lineage>
</organism>
<feature type="compositionally biased region" description="Basic residues" evidence="1">
    <location>
        <begin position="42"/>
        <end position="52"/>
    </location>
</feature>
<protein>
    <submittedName>
        <fullName evidence="2">Uncharacterized protein</fullName>
    </submittedName>
</protein>
<dbReference type="AlphaFoldDB" id="A0A643FNS0"/>